<sequence length="249" mass="27072">MLLCFVGLVIADTDTDTATFDVTVSPIVMIDIQPNSTNWTAYPGNTTSAVDFSLVNIGSKDIVNIYLSNTEPTSMPFGTSTATNWDAGNFLEISNDTGTTYYYANRIEFNESEWPDYLTLPDNTQAVGRFRIADNEYFWALVSTDSPVNCTNGTIYIGTTPHTPSDSGDTDLTDNGFPLQQGNEANQNYGFVDATIGGQGYCIVVNGTCDAVRLVKWNMGTVPYDNAGRCTNDGYVYTGTLSPGESFEI</sequence>
<dbReference type="AlphaFoldDB" id="A0A662D4E2"/>
<reference evidence="1 2" key="1">
    <citation type="submission" date="2018-06" db="EMBL/GenBank/DDBJ databases">
        <title>Extensive metabolic versatility and redundancy in microbially diverse, dynamic hydrothermal sediments.</title>
        <authorList>
            <person name="Dombrowski N."/>
            <person name="Teske A."/>
            <person name="Baker B.J."/>
        </authorList>
    </citation>
    <scope>NUCLEOTIDE SEQUENCE [LARGE SCALE GENOMIC DNA]</scope>
    <source>
        <strain evidence="1">B3_G15</strain>
    </source>
</reference>
<protein>
    <submittedName>
        <fullName evidence="1">Uncharacterized protein</fullName>
    </submittedName>
</protein>
<dbReference type="Proteomes" id="UP000280417">
    <property type="component" value="Unassembled WGS sequence"/>
</dbReference>
<feature type="non-terminal residue" evidence="1">
    <location>
        <position position="249"/>
    </location>
</feature>
<comment type="caution">
    <text evidence="1">The sequence shown here is derived from an EMBL/GenBank/DDBJ whole genome shotgun (WGS) entry which is preliminary data.</text>
</comment>
<dbReference type="EMBL" id="QMQA01000330">
    <property type="protein sequence ID" value="RLE10229.1"/>
    <property type="molecule type" value="Genomic_DNA"/>
</dbReference>
<name>A0A662D4E2_UNCAE</name>
<organism evidence="1 2">
    <name type="scientific">Aerophobetes bacterium</name>
    <dbReference type="NCBI Taxonomy" id="2030807"/>
    <lineage>
        <taxon>Bacteria</taxon>
        <taxon>Candidatus Aerophobota</taxon>
    </lineage>
</organism>
<proteinExistence type="predicted"/>
<accession>A0A662D4E2</accession>
<evidence type="ECO:0000313" key="1">
    <source>
        <dbReference type="EMBL" id="RLE10229.1"/>
    </source>
</evidence>
<evidence type="ECO:0000313" key="2">
    <source>
        <dbReference type="Proteomes" id="UP000280417"/>
    </source>
</evidence>
<gene>
    <name evidence="1" type="ORF">DRJ04_09365</name>
</gene>